<keyword evidence="1" id="KW-0472">Membrane</keyword>
<sequence length="68" mass="7868">MFLGQNDNKGSNPLEIAAFIFGCLKPIWDRFLFYIPKEEQSVAIIIFSLNLDTLVLLVLKNMLLFFDE</sequence>
<dbReference type="Proteomes" id="UP000011201">
    <property type="component" value="Unassembled WGS sequence"/>
</dbReference>
<evidence type="ECO:0000313" key="2">
    <source>
        <dbReference type="EMBL" id="ELS34828.1"/>
    </source>
</evidence>
<accession>L8N9D5</accession>
<dbReference type="AlphaFoldDB" id="L8N9D5"/>
<gene>
    <name evidence="2" type="ORF">Pse7429DRAFT_0017</name>
</gene>
<evidence type="ECO:0000313" key="3">
    <source>
        <dbReference type="Proteomes" id="UP000011201"/>
    </source>
</evidence>
<protein>
    <submittedName>
        <fullName evidence="2">Uncharacterized protein</fullName>
    </submittedName>
</protein>
<organism evidence="2 3">
    <name type="scientific">Pseudanabaena biceps PCC 7429</name>
    <dbReference type="NCBI Taxonomy" id="927668"/>
    <lineage>
        <taxon>Bacteria</taxon>
        <taxon>Bacillati</taxon>
        <taxon>Cyanobacteriota</taxon>
        <taxon>Cyanophyceae</taxon>
        <taxon>Pseudanabaenales</taxon>
        <taxon>Pseudanabaenaceae</taxon>
        <taxon>Pseudanabaena</taxon>
    </lineage>
</organism>
<name>L8N9D5_9CYAN</name>
<reference evidence="2 3" key="1">
    <citation type="journal article" date="2013" name="Proc. Natl. Acad. Sci. U.S.A.">
        <title>Improving the coverage of the cyanobacterial phylum using diversity-driven genome sequencing.</title>
        <authorList>
            <person name="Shih P.M."/>
            <person name="Wu D."/>
            <person name="Latifi A."/>
            <person name="Axen S.D."/>
            <person name="Fewer D.P."/>
            <person name="Talla E."/>
            <person name="Calteau A."/>
            <person name="Cai F."/>
            <person name="Tandeau de Marsac N."/>
            <person name="Rippka R."/>
            <person name="Herdman M."/>
            <person name="Sivonen K."/>
            <person name="Coursin T."/>
            <person name="Laurent T."/>
            <person name="Goodwin L."/>
            <person name="Nolan M."/>
            <person name="Davenport K.W."/>
            <person name="Han C.S."/>
            <person name="Rubin E.M."/>
            <person name="Eisen J.A."/>
            <person name="Woyke T."/>
            <person name="Gugger M."/>
            <person name="Kerfeld C.A."/>
        </authorList>
    </citation>
    <scope>NUCLEOTIDE SEQUENCE [LARGE SCALE GENOMIC DNA]</scope>
    <source>
        <strain evidence="2 3">PCC 7429</strain>
    </source>
</reference>
<dbReference type="EMBL" id="ALWB01000001">
    <property type="protein sequence ID" value="ELS34828.1"/>
    <property type="molecule type" value="Genomic_DNA"/>
</dbReference>
<feature type="transmembrane region" description="Helical" evidence="1">
    <location>
        <begin position="42"/>
        <end position="66"/>
    </location>
</feature>
<keyword evidence="1" id="KW-1133">Transmembrane helix</keyword>
<evidence type="ECO:0000256" key="1">
    <source>
        <dbReference type="SAM" id="Phobius"/>
    </source>
</evidence>
<proteinExistence type="predicted"/>
<keyword evidence="3" id="KW-1185">Reference proteome</keyword>
<comment type="caution">
    <text evidence="2">The sequence shown here is derived from an EMBL/GenBank/DDBJ whole genome shotgun (WGS) entry which is preliminary data.</text>
</comment>
<keyword evidence="1" id="KW-0812">Transmembrane</keyword>